<organism evidence="2 3">
    <name type="scientific">Portunus trituberculatus</name>
    <name type="common">Swimming crab</name>
    <name type="synonym">Neptunus trituberculatus</name>
    <dbReference type="NCBI Taxonomy" id="210409"/>
    <lineage>
        <taxon>Eukaryota</taxon>
        <taxon>Metazoa</taxon>
        <taxon>Ecdysozoa</taxon>
        <taxon>Arthropoda</taxon>
        <taxon>Crustacea</taxon>
        <taxon>Multicrustacea</taxon>
        <taxon>Malacostraca</taxon>
        <taxon>Eumalacostraca</taxon>
        <taxon>Eucarida</taxon>
        <taxon>Decapoda</taxon>
        <taxon>Pleocyemata</taxon>
        <taxon>Brachyura</taxon>
        <taxon>Eubrachyura</taxon>
        <taxon>Portunoidea</taxon>
        <taxon>Portunidae</taxon>
        <taxon>Portuninae</taxon>
        <taxon>Portunus</taxon>
    </lineage>
</organism>
<name>A0A5B7DST5_PORTR</name>
<comment type="caution">
    <text evidence="2">The sequence shown here is derived from an EMBL/GenBank/DDBJ whole genome shotgun (WGS) entry which is preliminary data.</text>
</comment>
<evidence type="ECO:0000313" key="2">
    <source>
        <dbReference type="EMBL" id="MPC24144.1"/>
    </source>
</evidence>
<dbReference type="Proteomes" id="UP000324222">
    <property type="component" value="Unassembled WGS sequence"/>
</dbReference>
<reference evidence="2 3" key="1">
    <citation type="submission" date="2019-05" db="EMBL/GenBank/DDBJ databases">
        <title>Another draft genome of Portunus trituberculatus and its Hox gene families provides insights of decapod evolution.</title>
        <authorList>
            <person name="Jeong J.-H."/>
            <person name="Song I."/>
            <person name="Kim S."/>
            <person name="Choi T."/>
            <person name="Kim D."/>
            <person name="Ryu S."/>
            <person name="Kim W."/>
        </authorList>
    </citation>
    <scope>NUCLEOTIDE SEQUENCE [LARGE SCALE GENOMIC DNA]</scope>
    <source>
        <tissue evidence="2">Muscle</tissue>
    </source>
</reference>
<accession>A0A5B7DST5</accession>
<proteinExistence type="predicted"/>
<keyword evidence="3" id="KW-1185">Reference proteome</keyword>
<evidence type="ECO:0000313" key="3">
    <source>
        <dbReference type="Proteomes" id="UP000324222"/>
    </source>
</evidence>
<dbReference type="AlphaFoldDB" id="A0A5B7DST5"/>
<sequence>MCPVLGRHALRHTQTPRSCLPPPLKSAAENHAVPSTRLPLPRAAPSQPPVPQNPARSPHPLAAAESQKQGVIEGVVRQYRLRQHKGHKGFNGAQSTNGLIISLICPAALPTPCPPPAARSPVALHVNLQLSLVSTYYCSDQWLEGTKASHGSTGRLVTRVLFGGKKRKK</sequence>
<feature type="region of interest" description="Disordered" evidence="1">
    <location>
        <begin position="1"/>
        <end position="67"/>
    </location>
</feature>
<evidence type="ECO:0000256" key="1">
    <source>
        <dbReference type="SAM" id="MobiDB-lite"/>
    </source>
</evidence>
<dbReference type="EMBL" id="VSRR010001293">
    <property type="protein sequence ID" value="MPC24144.1"/>
    <property type="molecule type" value="Genomic_DNA"/>
</dbReference>
<gene>
    <name evidence="2" type="ORF">E2C01_017216</name>
</gene>
<protein>
    <submittedName>
        <fullName evidence="2">Uncharacterized protein</fullName>
    </submittedName>
</protein>